<dbReference type="AlphaFoldDB" id="A0A1Q3E328"/>
<proteinExistence type="predicted"/>
<dbReference type="Proteomes" id="UP000188533">
    <property type="component" value="Unassembled WGS sequence"/>
</dbReference>
<feature type="compositionally biased region" description="Acidic residues" evidence="1">
    <location>
        <begin position="30"/>
        <end position="55"/>
    </location>
</feature>
<sequence length="274" mass="31655">MSLGSVPLLTMWAGTWSRAAPTRAPLVAIDENEVQDDDKEDDDKDDEDKDDEDKEVSDKEDVEKDIDDDDRSEINLEDEEEESDLQPAHRVEALDMLAIVELKFALLREKLYIEKMEELAWEESLVASVDVEPDVDAPFDVSDGEDEKEDDDDEGEGEDEKDDADELEVDEVQEDDDKDDEDKDDEEKEVSDKEDVEKDIDDDDRSEINLEDEEEEFDLQPVHRVEALDMLAIVELKFALLREKLYIEKMEELAWEESLVASGMQYLDLTYHIL</sequence>
<dbReference type="EMBL" id="BDGU01000068">
    <property type="protein sequence ID" value="GAW01632.1"/>
    <property type="molecule type" value="Genomic_DNA"/>
</dbReference>
<feature type="region of interest" description="Disordered" evidence="1">
    <location>
        <begin position="131"/>
        <end position="214"/>
    </location>
</feature>
<evidence type="ECO:0000256" key="1">
    <source>
        <dbReference type="SAM" id="MobiDB-lite"/>
    </source>
</evidence>
<feature type="compositionally biased region" description="Acidic residues" evidence="1">
    <location>
        <begin position="197"/>
        <end position="214"/>
    </location>
</feature>
<protein>
    <submittedName>
        <fullName evidence="2">Uncharacterized protein</fullName>
    </submittedName>
</protein>
<accession>A0A1Q3E328</accession>
<reference evidence="2 3" key="2">
    <citation type="submission" date="2017-02" db="EMBL/GenBank/DDBJ databases">
        <title>A genome survey and senescence transcriptome analysis in Lentinula edodes.</title>
        <authorList>
            <person name="Sakamoto Y."/>
            <person name="Nakade K."/>
            <person name="Sato S."/>
            <person name="Yoshida Y."/>
            <person name="Miyazaki K."/>
            <person name="Natsume S."/>
            <person name="Konno N."/>
        </authorList>
    </citation>
    <scope>NUCLEOTIDE SEQUENCE [LARGE SCALE GENOMIC DNA]</scope>
    <source>
        <strain evidence="2 3">NBRC 111202</strain>
    </source>
</reference>
<reference evidence="2 3" key="1">
    <citation type="submission" date="2016-08" db="EMBL/GenBank/DDBJ databases">
        <authorList>
            <consortium name="Lentinula edodes genome sequencing consortium"/>
            <person name="Sakamoto Y."/>
            <person name="Nakade K."/>
            <person name="Sato S."/>
            <person name="Yoshida Y."/>
            <person name="Miyazaki K."/>
            <person name="Natsume S."/>
            <person name="Konno N."/>
        </authorList>
    </citation>
    <scope>NUCLEOTIDE SEQUENCE [LARGE SCALE GENOMIC DNA]</scope>
    <source>
        <strain evidence="2 3">NBRC 111202</strain>
    </source>
</reference>
<evidence type="ECO:0000313" key="2">
    <source>
        <dbReference type="EMBL" id="GAW01632.1"/>
    </source>
</evidence>
<gene>
    <name evidence="2" type="ORF">LENED_003237</name>
</gene>
<feature type="region of interest" description="Disordered" evidence="1">
    <location>
        <begin position="22"/>
        <end position="88"/>
    </location>
</feature>
<organism evidence="2 3">
    <name type="scientific">Lentinula edodes</name>
    <name type="common">Shiitake mushroom</name>
    <name type="synonym">Lentinus edodes</name>
    <dbReference type="NCBI Taxonomy" id="5353"/>
    <lineage>
        <taxon>Eukaryota</taxon>
        <taxon>Fungi</taxon>
        <taxon>Dikarya</taxon>
        <taxon>Basidiomycota</taxon>
        <taxon>Agaricomycotina</taxon>
        <taxon>Agaricomycetes</taxon>
        <taxon>Agaricomycetidae</taxon>
        <taxon>Agaricales</taxon>
        <taxon>Marasmiineae</taxon>
        <taxon>Omphalotaceae</taxon>
        <taxon>Lentinula</taxon>
    </lineage>
</organism>
<keyword evidence="3" id="KW-1185">Reference proteome</keyword>
<comment type="caution">
    <text evidence="2">The sequence shown here is derived from an EMBL/GenBank/DDBJ whole genome shotgun (WGS) entry which is preliminary data.</text>
</comment>
<feature type="compositionally biased region" description="Acidic residues" evidence="1">
    <location>
        <begin position="131"/>
        <end position="189"/>
    </location>
</feature>
<evidence type="ECO:0000313" key="3">
    <source>
        <dbReference type="Proteomes" id="UP000188533"/>
    </source>
</evidence>
<name>A0A1Q3E328_LENED</name>
<dbReference type="STRING" id="5353.A0A1Q3E328"/>
<feature type="compositionally biased region" description="Acidic residues" evidence="1">
    <location>
        <begin position="63"/>
        <end position="84"/>
    </location>
</feature>